<organism evidence="1 2">
    <name type="scientific">Pocillopora meandrina</name>
    <dbReference type="NCBI Taxonomy" id="46732"/>
    <lineage>
        <taxon>Eukaryota</taxon>
        <taxon>Metazoa</taxon>
        <taxon>Cnidaria</taxon>
        <taxon>Anthozoa</taxon>
        <taxon>Hexacorallia</taxon>
        <taxon>Scleractinia</taxon>
        <taxon>Astrocoeniina</taxon>
        <taxon>Pocilloporidae</taxon>
        <taxon>Pocillopora</taxon>
    </lineage>
</organism>
<sequence length="70" mass="7948">MIQPVLLSFLLADQYSPPCAKLKSRKSLTHSLKVSINNSNKLTQQDSTNTIANHYKRYSVMVVRSTGYFN</sequence>
<evidence type="ECO:0000313" key="1">
    <source>
        <dbReference type="EMBL" id="CAH3153876.1"/>
    </source>
</evidence>
<proteinExistence type="predicted"/>
<dbReference type="AlphaFoldDB" id="A0AAU9XNG4"/>
<accession>A0AAU9XNG4</accession>
<evidence type="ECO:0000313" key="2">
    <source>
        <dbReference type="Proteomes" id="UP001159428"/>
    </source>
</evidence>
<comment type="caution">
    <text evidence="1">The sequence shown here is derived from an EMBL/GenBank/DDBJ whole genome shotgun (WGS) entry which is preliminary data.</text>
</comment>
<name>A0AAU9XNG4_9CNID</name>
<gene>
    <name evidence="1" type="ORF">PMEA_00027317</name>
</gene>
<reference evidence="1 2" key="1">
    <citation type="submission" date="2022-05" db="EMBL/GenBank/DDBJ databases">
        <authorList>
            <consortium name="Genoscope - CEA"/>
            <person name="William W."/>
        </authorList>
    </citation>
    <scope>NUCLEOTIDE SEQUENCE [LARGE SCALE GENOMIC DNA]</scope>
</reference>
<dbReference type="Proteomes" id="UP001159428">
    <property type="component" value="Unassembled WGS sequence"/>
</dbReference>
<keyword evidence="2" id="KW-1185">Reference proteome</keyword>
<protein>
    <submittedName>
        <fullName evidence="1">Uncharacterized protein</fullName>
    </submittedName>
</protein>
<dbReference type="EMBL" id="CALNXJ010000054">
    <property type="protein sequence ID" value="CAH3153876.1"/>
    <property type="molecule type" value="Genomic_DNA"/>
</dbReference>